<comment type="similarity">
    <text evidence="2">Belongs to the GtrA family.</text>
</comment>
<reference evidence="8" key="1">
    <citation type="submission" date="2019-12" db="EMBL/GenBank/DDBJ databases">
        <title>Ruegeria JWLKs population differentiation of coral mucus and skeleton niches.</title>
        <authorList>
            <person name="Luo D."/>
        </authorList>
    </citation>
    <scope>NUCLEOTIDE SEQUENCE</scope>
    <source>
        <strain evidence="8">HKCCD6181</strain>
    </source>
</reference>
<accession>A0AA90Z4S8</accession>
<evidence type="ECO:0000256" key="6">
    <source>
        <dbReference type="SAM" id="Phobius"/>
    </source>
</evidence>
<name>A0AA90Z4S8_9RHOB</name>
<evidence type="ECO:0000313" key="9">
    <source>
        <dbReference type="Proteomes" id="UP000597886"/>
    </source>
</evidence>
<comment type="caution">
    <text evidence="8">The sequence shown here is derived from an EMBL/GenBank/DDBJ whole genome shotgun (WGS) entry which is preliminary data.</text>
</comment>
<dbReference type="InterPro" id="IPR051401">
    <property type="entry name" value="GtrA_CellWall_Glycosyl"/>
</dbReference>
<sequence length="130" mass="14283">MKPFDLRSILSFGVVGILATVTHALVAIALIEICSLHPFSANAFGFVTGFMVSYFGHHRFSFQSEAGHRRAMPRFLAIAGLGLFLNQVIVYLMVNLGGVNYFLALCVIILTVPAITYLTSRRWAFAKPSS</sequence>
<dbReference type="RefSeq" id="WP_171331797.1">
    <property type="nucleotide sequence ID" value="NZ_WVRA01000012.1"/>
</dbReference>
<dbReference type="EMBL" id="WVRA01000012">
    <property type="protein sequence ID" value="NOE20674.1"/>
    <property type="molecule type" value="Genomic_DNA"/>
</dbReference>
<dbReference type="PANTHER" id="PTHR38459:SF1">
    <property type="entry name" value="PROPHAGE BACTOPRENOL-LINKED GLUCOSE TRANSLOCASE HOMOLOG"/>
    <property type="match status" value="1"/>
</dbReference>
<evidence type="ECO:0000256" key="2">
    <source>
        <dbReference type="ARBA" id="ARBA00009399"/>
    </source>
</evidence>
<organism evidence="8 9">
    <name type="scientific">Ruegeria atlantica</name>
    <dbReference type="NCBI Taxonomy" id="81569"/>
    <lineage>
        <taxon>Bacteria</taxon>
        <taxon>Pseudomonadati</taxon>
        <taxon>Pseudomonadota</taxon>
        <taxon>Alphaproteobacteria</taxon>
        <taxon>Rhodobacterales</taxon>
        <taxon>Roseobacteraceae</taxon>
        <taxon>Ruegeria</taxon>
    </lineage>
</organism>
<dbReference type="Pfam" id="PF04138">
    <property type="entry name" value="GtrA_DPMS_TM"/>
    <property type="match status" value="1"/>
</dbReference>
<feature type="transmembrane region" description="Helical" evidence="6">
    <location>
        <begin position="12"/>
        <end position="31"/>
    </location>
</feature>
<dbReference type="GO" id="GO:0005886">
    <property type="term" value="C:plasma membrane"/>
    <property type="evidence" value="ECO:0007669"/>
    <property type="project" value="TreeGrafter"/>
</dbReference>
<feature type="transmembrane region" description="Helical" evidence="6">
    <location>
        <begin position="75"/>
        <end position="94"/>
    </location>
</feature>
<dbReference type="InterPro" id="IPR007267">
    <property type="entry name" value="GtrA_DPMS_TM"/>
</dbReference>
<feature type="transmembrane region" description="Helical" evidence="6">
    <location>
        <begin position="100"/>
        <end position="120"/>
    </location>
</feature>
<keyword evidence="3 6" id="KW-0812">Transmembrane</keyword>
<dbReference type="PANTHER" id="PTHR38459">
    <property type="entry name" value="PROPHAGE BACTOPRENOL-LINKED GLUCOSE TRANSLOCASE HOMOLOG"/>
    <property type="match status" value="1"/>
</dbReference>
<comment type="subcellular location">
    <subcellularLocation>
        <location evidence="1">Membrane</location>
        <topology evidence="1">Multi-pass membrane protein</topology>
    </subcellularLocation>
</comment>
<evidence type="ECO:0000256" key="1">
    <source>
        <dbReference type="ARBA" id="ARBA00004141"/>
    </source>
</evidence>
<feature type="domain" description="GtrA/DPMS transmembrane" evidence="7">
    <location>
        <begin position="12"/>
        <end position="125"/>
    </location>
</feature>
<keyword evidence="4 6" id="KW-1133">Transmembrane helix</keyword>
<feature type="transmembrane region" description="Helical" evidence="6">
    <location>
        <begin position="37"/>
        <end position="55"/>
    </location>
</feature>
<dbReference type="Proteomes" id="UP000597886">
    <property type="component" value="Unassembled WGS sequence"/>
</dbReference>
<evidence type="ECO:0000256" key="3">
    <source>
        <dbReference type="ARBA" id="ARBA00022692"/>
    </source>
</evidence>
<dbReference type="AlphaFoldDB" id="A0AA90Z4S8"/>
<evidence type="ECO:0000256" key="4">
    <source>
        <dbReference type="ARBA" id="ARBA00022989"/>
    </source>
</evidence>
<proteinExistence type="inferred from homology"/>
<protein>
    <submittedName>
        <fullName evidence="8">GtrA family protein</fullName>
    </submittedName>
</protein>
<evidence type="ECO:0000259" key="7">
    <source>
        <dbReference type="Pfam" id="PF04138"/>
    </source>
</evidence>
<evidence type="ECO:0000313" key="8">
    <source>
        <dbReference type="EMBL" id="NOE20674.1"/>
    </source>
</evidence>
<gene>
    <name evidence="8" type="ORF">GS634_21300</name>
</gene>
<keyword evidence="5 6" id="KW-0472">Membrane</keyword>
<dbReference type="GO" id="GO:0000271">
    <property type="term" value="P:polysaccharide biosynthetic process"/>
    <property type="evidence" value="ECO:0007669"/>
    <property type="project" value="InterPro"/>
</dbReference>
<evidence type="ECO:0000256" key="5">
    <source>
        <dbReference type="ARBA" id="ARBA00023136"/>
    </source>
</evidence>